<dbReference type="STRING" id="1045775.SAMN05216378_3748"/>
<evidence type="ECO:0008006" key="3">
    <source>
        <dbReference type="Google" id="ProtNLM"/>
    </source>
</evidence>
<accession>A0A1I2C1N6</accession>
<dbReference type="InterPro" id="IPR009910">
    <property type="entry name" value="DUF1450"/>
</dbReference>
<reference evidence="2" key="1">
    <citation type="submission" date="2016-10" db="EMBL/GenBank/DDBJ databases">
        <authorList>
            <person name="Varghese N."/>
            <person name="Submissions S."/>
        </authorList>
    </citation>
    <scope>NUCLEOTIDE SEQUENCE [LARGE SCALE GENOMIC DNA]</scope>
    <source>
        <strain evidence="2">CGMCC 1.10784</strain>
    </source>
</reference>
<keyword evidence="2" id="KW-1185">Reference proteome</keyword>
<evidence type="ECO:0000313" key="1">
    <source>
        <dbReference type="EMBL" id="SFE62048.1"/>
    </source>
</evidence>
<sequence length="84" mass="9633">MGLGLVVVEVCTRNEMALLPLEELEEKFPEAAVMRTDCLNMCNLCRARPYAMVNETRIYASTKEECLKQVEEAVQEEIKQFFGE</sequence>
<dbReference type="OrthoDB" id="1684419at2"/>
<dbReference type="Pfam" id="PF07293">
    <property type="entry name" value="DUF1450"/>
    <property type="match status" value="1"/>
</dbReference>
<dbReference type="Proteomes" id="UP000198855">
    <property type="component" value="Unassembled WGS sequence"/>
</dbReference>
<evidence type="ECO:0000313" key="2">
    <source>
        <dbReference type="Proteomes" id="UP000198855"/>
    </source>
</evidence>
<dbReference type="AlphaFoldDB" id="A0A1I2C1N6"/>
<organism evidence="1 2">
    <name type="scientific">Paenibacillus catalpae</name>
    <dbReference type="NCBI Taxonomy" id="1045775"/>
    <lineage>
        <taxon>Bacteria</taxon>
        <taxon>Bacillati</taxon>
        <taxon>Bacillota</taxon>
        <taxon>Bacilli</taxon>
        <taxon>Bacillales</taxon>
        <taxon>Paenibacillaceae</taxon>
        <taxon>Paenibacillus</taxon>
    </lineage>
</organism>
<gene>
    <name evidence="1" type="ORF">SAMN05216378_3748</name>
</gene>
<dbReference type="EMBL" id="FOMT01000003">
    <property type="protein sequence ID" value="SFE62048.1"/>
    <property type="molecule type" value="Genomic_DNA"/>
</dbReference>
<proteinExistence type="predicted"/>
<protein>
    <recommendedName>
        <fullName evidence="3">DUF1450 domain-containing protein</fullName>
    </recommendedName>
</protein>
<dbReference type="RefSeq" id="WP_091187764.1">
    <property type="nucleotide sequence ID" value="NZ_FOMT01000003.1"/>
</dbReference>
<name>A0A1I2C1N6_9BACL</name>